<keyword evidence="15" id="KW-0449">Lipoprotein</keyword>
<dbReference type="SUPFAM" id="SSF49401">
    <property type="entry name" value="Bacterial adhesins"/>
    <property type="match status" value="1"/>
</dbReference>
<name>G3AJ76_SPAPN</name>
<dbReference type="Pfam" id="PF05792">
    <property type="entry name" value="Candida_ALS"/>
    <property type="match status" value="2"/>
</dbReference>
<proteinExistence type="inferred from homology"/>
<dbReference type="GO" id="GO:0005886">
    <property type="term" value="C:plasma membrane"/>
    <property type="evidence" value="ECO:0007669"/>
    <property type="project" value="UniProtKB-SubCell"/>
</dbReference>
<dbReference type="KEGG" id="spaa:SPAPADRAFT_134426"/>
<reference evidence="19 20" key="1">
    <citation type="journal article" date="2011" name="Proc. Natl. Acad. Sci. U.S.A.">
        <title>Comparative genomics of xylose-fermenting fungi for enhanced biofuel production.</title>
        <authorList>
            <person name="Wohlbach D.J."/>
            <person name="Kuo A."/>
            <person name="Sato T.K."/>
            <person name="Potts K.M."/>
            <person name="Salamov A.A."/>
            <person name="LaButti K.M."/>
            <person name="Sun H."/>
            <person name="Clum A."/>
            <person name="Pangilinan J.L."/>
            <person name="Lindquist E.A."/>
            <person name="Lucas S."/>
            <person name="Lapidus A."/>
            <person name="Jin M."/>
            <person name="Gunawan C."/>
            <person name="Balan V."/>
            <person name="Dale B.E."/>
            <person name="Jeffries T.W."/>
            <person name="Zinkel R."/>
            <person name="Barry K.W."/>
            <person name="Grigoriev I.V."/>
            <person name="Gasch A.P."/>
        </authorList>
    </citation>
    <scope>NUCLEOTIDE SEQUENCE [LARGE SCALE GENOMIC DNA]</scope>
    <source>
        <strain evidence="20">NRRL Y-27907 / 11-Y1</strain>
    </source>
</reference>
<dbReference type="InterPro" id="IPR008440">
    <property type="entry name" value="Agglutinin-like_ALS_rpt"/>
</dbReference>
<evidence type="ECO:0000256" key="5">
    <source>
        <dbReference type="ARBA" id="ARBA00022512"/>
    </source>
</evidence>
<dbReference type="InterPro" id="IPR033504">
    <property type="entry name" value="ALS"/>
</dbReference>
<keyword evidence="6" id="KW-0964">Secreted</keyword>
<gene>
    <name evidence="19" type="ORF">SPAPADRAFT_134426</name>
</gene>
<dbReference type="SMART" id="SM01056">
    <property type="entry name" value="Candida_ALS_N"/>
    <property type="match status" value="1"/>
</dbReference>
<dbReference type="InParanoid" id="G3AJ76"/>
<comment type="subcellular location">
    <subcellularLocation>
        <location evidence="2">Cell membrane</location>
        <topology evidence="2">Lipid-anchor</topology>
        <topology evidence="2">GPI-anchor</topology>
    </subcellularLocation>
    <subcellularLocation>
        <location evidence="1">Secreted</location>
        <location evidence="1">Cell wall</location>
    </subcellularLocation>
</comment>
<evidence type="ECO:0000256" key="11">
    <source>
        <dbReference type="ARBA" id="ARBA00023026"/>
    </source>
</evidence>
<dbReference type="Proteomes" id="UP000000709">
    <property type="component" value="Unassembled WGS sequence"/>
</dbReference>
<dbReference type="FunCoup" id="G3AJ76">
    <property type="interactions" value="27"/>
</dbReference>
<sequence>MILSLVLLQLLATFVSTQAISGVFTEFNSLTWENGGGYPYASPSSPSWMAKLGWKIDGSTMNSGDTFTLDMPCVFKFPTTQTSVDLKVGSTSYATCTFSIADILLSSSQLNCVLLSAVQDSTSATGTLTFPVAFNVGGSASSNDVSCASRFQDGVNTVTFKDGSNTLSTQATFQKGVDSDPNKIIYHARTLPMLNKMQHSLAAGNCASGYSTGTLGIKIINNSGQVDCANIHAAISNSLNDWYLPKSVSSSFSFTTTCSSSGYSISYQNVPAGYRVFIDALVSIVVGGDNTVQYLNKYVCSGSTVNNDNSLNVEWKNYQNNVAGSNGQEVVVITETWTGSTTHLTTKTHNSDDPTITVIVDVPIPTITITTTYIGVSTSYTTHTVTPGETASVIEYEPVHTTTTETSCWESDTNGVTTIIKSSLATDTVLYLTPCTTELPPTTQVTSATTTEFTSDDSLSTSSTEQSSTTKSIKYCKRKRRV</sequence>
<evidence type="ECO:0000256" key="15">
    <source>
        <dbReference type="ARBA" id="ARBA00023288"/>
    </source>
</evidence>
<evidence type="ECO:0000313" key="20">
    <source>
        <dbReference type="Proteomes" id="UP000000709"/>
    </source>
</evidence>
<evidence type="ECO:0000313" key="19">
    <source>
        <dbReference type="EMBL" id="EGW33833.1"/>
    </source>
</evidence>
<evidence type="ECO:0000256" key="6">
    <source>
        <dbReference type="ARBA" id="ARBA00022525"/>
    </source>
</evidence>
<dbReference type="OrthoDB" id="3981162at2759"/>
<dbReference type="InterPro" id="IPR024672">
    <property type="entry name" value="Agglutinin-like_N"/>
</dbReference>
<accession>G3AJ76</accession>
<dbReference type="OMA" id="CANIHAA"/>
<dbReference type="GO" id="GO:1903561">
    <property type="term" value="C:extracellular vesicle"/>
    <property type="evidence" value="ECO:0007669"/>
    <property type="project" value="TreeGrafter"/>
</dbReference>
<keyword evidence="13" id="KW-1015">Disulfide bond</keyword>
<keyword evidence="4" id="KW-1003">Cell membrane</keyword>
<feature type="domain" description="Agglutinin-like protein N-terminal" evidence="18">
    <location>
        <begin position="53"/>
        <end position="300"/>
    </location>
</feature>
<keyword evidence="9" id="KW-0677">Repeat</keyword>
<evidence type="ECO:0000256" key="10">
    <source>
        <dbReference type="ARBA" id="ARBA00022889"/>
    </source>
</evidence>
<keyword evidence="14" id="KW-0325">Glycoprotein</keyword>
<feature type="chain" id="PRO_5003442154" description="Agglutinin-like protein N-terminal domain-containing protein" evidence="17">
    <location>
        <begin position="20"/>
        <end position="482"/>
    </location>
</feature>
<dbReference type="eggNOG" id="ENOG502S1H2">
    <property type="taxonomic scope" value="Eukaryota"/>
</dbReference>
<feature type="region of interest" description="Disordered" evidence="16">
    <location>
        <begin position="442"/>
        <end position="472"/>
    </location>
</feature>
<dbReference type="PANTHER" id="PTHR33793">
    <property type="entry name" value="ALPHA-AGGLUTININ"/>
    <property type="match status" value="1"/>
</dbReference>
<dbReference type="InterPro" id="IPR008966">
    <property type="entry name" value="Adhesion_dom_sf"/>
</dbReference>
<feature type="signal peptide" evidence="17">
    <location>
        <begin position="1"/>
        <end position="19"/>
    </location>
</feature>
<keyword evidence="5" id="KW-0134">Cell wall</keyword>
<dbReference type="GO" id="GO:0009986">
    <property type="term" value="C:cell surface"/>
    <property type="evidence" value="ECO:0007669"/>
    <property type="project" value="TreeGrafter"/>
</dbReference>
<evidence type="ECO:0000256" key="13">
    <source>
        <dbReference type="ARBA" id="ARBA00023157"/>
    </source>
</evidence>
<dbReference type="GO" id="GO:0030445">
    <property type="term" value="C:yeast-form cell wall"/>
    <property type="evidence" value="ECO:0007669"/>
    <property type="project" value="TreeGrafter"/>
</dbReference>
<keyword evidence="10" id="KW-0130">Cell adhesion</keyword>
<evidence type="ECO:0000256" key="3">
    <source>
        <dbReference type="ARBA" id="ARBA00007021"/>
    </source>
</evidence>
<evidence type="ECO:0000256" key="12">
    <source>
        <dbReference type="ARBA" id="ARBA00023136"/>
    </source>
</evidence>
<evidence type="ECO:0000256" key="14">
    <source>
        <dbReference type="ARBA" id="ARBA00023180"/>
    </source>
</evidence>
<dbReference type="GeneID" id="18869813"/>
<dbReference type="EMBL" id="GL996500">
    <property type="protein sequence ID" value="EGW33833.1"/>
    <property type="molecule type" value="Genomic_DNA"/>
</dbReference>
<evidence type="ECO:0000256" key="16">
    <source>
        <dbReference type="SAM" id="MobiDB-lite"/>
    </source>
</evidence>
<dbReference type="Gene3D" id="2.60.40.1280">
    <property type="match status" value="1"/>
</dbReference>
<keyword evidence="20" id="KW-1185">Reference proteome</keyword>
<dbReference type="Pfam" id="PF11766">
    <property type="entry name" value="Candida_ALS_N"/>
    <property type="match status" value="1"/>
</dbReference>
<evidence type="ECO:0000256" key="2">
    <source>
        <dbReference type="ARBA" id="ARBA00004609"/>
    </source>
</evidence>
<dbReference type="AlphaFoldDB" id="G3AJ76"/>
<dbReference type="RefSeq" id="XP_007373417.1">
    <property type="nucleotide sequence ID" value="XM_007373355.1"/>
</dbReference>
<organism evidence="20">
    <name type="scientific">Spathaspora passalidarum (strain NRRL Y-27907 / 11-Y1)</name>
    <dbReference type="NCBI Taxonomy" id="619300"/>
    <lineage>
        <taxon>Eukaryota</taxon>
        <taxon>Fungi</taxon>
        <taxon>Dikarya</taxon>
        <taxon>Ascomycota</taxon>
        <taxon>Saccharomycotina</taxon>
        <taxon>Pichiomycetes</taxon>
        <taxon>Debaryomycetaceae</taxon>
        <taxon>Spathaspora</taxon>
    </lineage>
</organism>
<dbReference type="GO" id="GO:0030446">
    <property type="term" value="C:hyphal cell wall"/>
    <property type="evidence" value="ECO:0007669"/>
    <property type="project" value="TreeGrafter"/>
</dbReference>
<keyword evidence="7" id="KW-0336">GPI-anchor</keyword>
<dbReference type="GO" id="GO:0044403">
    <property type="term" value="P:biological process involved in symbiotic interaction"/>
    <property type="evidence" value="ECO:0007669"/>
    <property type="project" value="UniProtKB-ARBA"/>
</dbReference>
<keyword evidence="11" id="KW-0843">Virulence</keyword>
<evidence type="ECO:0000256" key="9">
    <source>
        <dbReference type="ARBA" id="ARBA00022737"/>
    </source>
</evidence>
<evidence type="ECO:0000256" key="7">
    <source>
        <dbReference type="ARBA" id="ARBA00022622"/>
    </source>
</evidence>
<keyword evidence="12" id="KW-0472">Membrane</keyword>
<evidence type="ECO:0000256" key="1">
    <source>
        <dbReference type="ARBA" id="ARBA00004191"/>
    </source>
</evidence>
<dbReference type="HOGENOM" id="CLU_031316_2_0_1"/>
<evidence type="ECO:0000259" key="18">
    <source>
        <dbReference type="SMART" id="SM01056"/>
    </source>
</evidence>
<evidence type="ECO:0000256" key="8">
    <source>
        <dbReference type="ARBA" id="ARBA00022729"/>
    </source>
</evidence>
<evidence type="ECO:0000256" key="17">
    <source>
        <dbReference type="SAM" id="SignalP"/>
    </source>
</evidence>
<protein>
    <recommendedName>
        <fullName evidence="18">Agglutinin-like protein N-terminal domain-containing protein</fullName>
    </recommendedName>
</protein>
<dbReference type="STRING" id="619300.G3AJ76"/>
<evidence type="ECO:0000256" key="4">
    <source>
        <dbReference type="ARBA" id="ARBA00022475"/>
    </source>
</evidence>
<dbReference type="GO" id="GO:0098552">
    <property type="term" value="C:side of membrane"/>
    <property type="evidence" value="ECO:0007669"/>
    <property type="project" value="UniProtKB-KW"/>
</dbReference>
<dbReference type="GO" id="GO:0030448">
    <property type="term" value="P:hyphal growth"/>
    <property type="evidence" value="ECO:0007669"/>
    <property type="project" value="TreeGrafter"/>
</dbReference>
<dbReference type="Gene3D" id="2.60.40.2430">
    <property type="entry name" value="Agglutinin-like protein, N-terminal domain, N2 subdomain"/>
    <property type="match status" value="1"/>
</dbReference>
<dbReference type="InterPro" id="IPR011252">
    <property type="entry name" value="Fibrogen-bd_dom1"/>
</dbReference>
<dbReference type="InterPro" id="IPR043063">
    <property type="entry name" value="Agglutinin-like_N_N2"/>
</dbReference>
<keyword evidence="8 17" id="KW-0732">Signal</keyword>
<dbReference type="PANTHER" id="PTHR33793:SF2">
    <property type="entry name" value="AGGLUTININ-LIKE PROTEIN 6"/>
    <property type="match status" value="1"/>
</dbReference>
<dbReference type="GO" id="GO:0098609">
    <property type="term" value="P:cell-cell adhesion"/>
    <property type="evidence" value="ECO:0007669"/>
    <property type="project" value="TreeGrafter"/>
</dbReference>
<comment type="similarity">
    <text evidence="3">Belongs to the ALS family.</text>
</comment>